<dbReference type="AlphaFoldDB" id="A0A183GPK7"/>
<keyword evidence="9" id="KW-1185">Reference proteome</keyword>
<reference evidence="10" key="2">
    <citation type="submission" date="2019-09" db="UniProtKB">
        <authorList>
            <consortium name="WormBaseParasite"/>
        </authorList>
    </citation>
    <scope>IDENTIFICATION</scope>
</reference>
<dbReference type="OrthoDB" id="191706at2759"/>
<evidence type="ECO:0000259" key="7">
    <source>
        <dbReference type="Pfam" id="PF10277"/>
    </source>
</evidence>
<keyword evidence="3 6" id="KW-0812">Transmembrane</keyword>
<evidence type="ECO:0000256" key="2">
    <source>
        <dbReference type="ARBA" id="ARBA00006565"/>
    </source>
</evidence>
<evidence type="ECO:0000256" key="4">
    <source>
        <dbReference type="ARBA" id="ARBA00022989"/>
    </source>
</evidence>
<dbReference type="PANTHER" id="PTHR21324:SF2">
    <property type="entry name" value="EG:22E5.9 PROTEIN"/>
    <property type="match status" value="1"/>
</dbReference>
<keyword evidence="5 6" id="KW-0472">Membrane</keyword>
<evidence type="ECO:0000256" key="1">
    <source>
        <dbReference type="ARBA" id="ARBA00004127"/>
    </source>
</evidence>
<sequence length="218" mass="24648">MPPEGCVFAQLLNMTAFLVVLTIYIRHRQTVEFYEHRLNWKRTVWHQMSLALMYMGFASALGLTLVANFPESELPLVHMIGAVLTFFSMVIYGWGQVIMGYSMVPRMVPLFVVHLRMLLIVVATLCLVLHELAVTLHVFVASGAGAPPGGWYRVRRLGKDSPFYLNYMIATGSEWVMALTMAAFILTFVAELRYTYAHAPRVVFRRDADDNPALGEPC</sequence>
<dbReference type="Proteomes" id="UP000050761">
    <property type="component" value="Unassembled WGS sequence"/>
</dbReference>
<evidence type="ECO:0000313" key="9">
    <source>
        <dbReference type="Proteomes" id="UP000050761"/>
    </source>
</evidence>
<dbReference type="WBParaSite" id="HPBE_0002462701-mRNA-1">
    <property type="protein sequence ID" value="HPBE_0002462701-mRNA-1"/>
    <property type="gene ID" value="HPBE_0002462701"/>
</dbReference>
<gene>
    <name evidence="8" type="ORF">HPBE_LOCUS24626</name>
</gene>
<evidence type="ECO:0000256" key="3">
    <source>
        <dbReference type="ARBA" id="ARBA00022692"/>
    </source>
</evidence>
<dbReference type="PANTHER" id="PTHR21324">
    <property type="entry name" value="FASTING-INDUCIBLE INTEGRAL MEMBRANE PROTEIN TM6P1-RELATED"/>
    <property type="match status" value="1"/>
</dbReference>
<evidence type="ECO:0000256" key="6">
    <source>
        <dbReference type="SAM" id="Phobius"/>
    </source>
</evidence>
<protein>
    <submittedName>
        <fullName evidence="10">Cytochrome b561 domain-containing protein</fullName>
    </submittedName>
</protein>
<feature type="transmembrane region" description="Helical" evidence="6">
    <location>
        <begin position="6"/>
        <end position="27"/>
    </location>
</feature>
<organism evidence="9 10">
    <name type="scientific">Heligmosomoides polygyrus</name>
    <name type="common">Parasitic roundworm</name>
    <dbReference type="NCBI Taxonomy" id="6339"/>
    <lineage>
        <taxon>Eukaryota</taxon>
        <taxon>Metazoa</taxon>
        <taxon>Ecdysozoa</taxon>
        <taxon>Nematoda</taxon>
        <taxon>Chromadorea</taxon>
        <taxon>Rhabditida</taxon>
        <taxon>Rhabditina</taxon>
        <taxon>Rhabditomorpha</taxon>
        <taxon>Strongyloidea</taxon>
        <taxon>Heligmosomidae</taxon>
        <taxon>Heligmosomoides</taxon>
    </lineage>
</organism>
<feature type="transmembrane region" description="Helical" evidence="6">
    <location>
        <begin position="76"/>
        <end position="95"/>
    </location>
</feature>
<dbReference type="GO" id="GO:0012505">
    <property type="term" value="C:endomembrane system"/>
    <property type="evidence" value="ECO:0007669"/>
    <property type="project" value="UniProtKB-SubCell"/>
</dbReference>
<accession>A0A183GPK7</accession>
<comment type="subcellular location">
    <subcellularLocation>
        <location evidence="1">Endomembrane system</location>
        <topology evidence="1">Multi-pass membrane protein</topology>
    </subcellularLocation>
</comment>
<dbReference type="InterPro" id="IPR019402">
    <property type="entry name" value="CWH43_N"/>
</dbReference>
<evidence type="ECO:0000313" key="8">
    <source>
        <dbReference type="EMBL" id="VDP46313.1"/>
    </source>
</evidence>
<accession>A0A3P8HJ06</accession>
<reference evidence="8 9" key="1">
    <citation type="submission" date="2018-11" db="EMBL/GenBank/DDBJ databases">
        <authorList>
            <consortium name="Pathogen Informatics"/>
        </authorList>
    </citation>
    <scope>NUCLEOTIDE SEQUENCE [LARGE SCALE GENOMIC DNA]</scope>
</reference>
<dbReference type="Pfam" id="PF10277">
    <property type="entry name" value="Frag1"/>
    <property type="match status" value="1"/>
</dbReference>
<evidence type="ECO:0000313" key="10">
    <source>
        <dbReference type="WBParaSite" id="HPBE_0002462701-mRNA-1"/>
    </source>
</evidence>
<comment type="similarity">
    <text evidence="2">Belongs to the DRAM/TMEM150 family.</text>
</comment>
<proteinExistence type="inferred from homology"/>
<feature type="transmembrane region" description="Helical" evidence="6">
    <location>
        <begin position="175"/>
        <end position="196"/>
    </location>
</feature>
<name>A0A183GPK7_HELPZ</name>
<feature type="transmembrane region" description="Helical" evidence="6">
    <location>
        <begin position="107"/>
        <end position="130"/>
    </location>
</feature>
<keyword evidence="4 6" id="KW-1133">Transmembrane helix</keyword>
<evidence type="ECO:0000256" key="5">
    <source>
        <dbReference type="ARBA" id="ARBA00023136"/>
    </source>
</evidence>
<feature type="domain" description="CWH43-like N-terminal" evidence="7">
    <location>
        <begin position="2"/>
        <end position="193"/>
    </location>
</feature>
<feature type="transmembrane region" description="Helical" evidence="6">
    <location>
        <begin position="48"/>
        <end position="70"/>
    </location>
</feature>
<dbReference type="InterPro" id="IPR050911">
    <property type="entry name" value="DRAM/TMEM150_Autophagy_Mod"/>
</dbReference>
<dbReference type="EMBL" id="UZAH01036606">
    <property type="protein sequence ID" value="VDP46313.1"/>
    <property type="molecule type" value="Genomic_DNA"/>
</dbReference>